<gene>
    <name evidence="2" type="ORF">SLEP1_g33250</name>
</gene>
<organism evidence="2 3">
    <name type="scientific">Rubroshorea leprosula</name>
    <dbReference type="NCBI Taxonomy" id="152421"/>
    <lineage>
        <taxon>Eukaryota</taxon>
        <taxon>Viridiplantae</taxon>
        <taxon>Streptophyta</taxon>
        <taxon>Embryophyta</taxon>
        <taxon>Tracheophyta</taxon>
        <taxon>Spermatophyta</taxon>
        <taxon>Magnoliopsida</taxon>
        <taxon>eudicotyledons</taxon>
        <taxon>Gunneridae</taxon>
        <taxon>Pentapetalae</taxon>
        <taxon>rosids</taxon>
        <taxon>malvids</taxon>
        <taxon>Malvales</taxon>
        <taxon>Dipterocarpaceae</taxon>
        <taxon>Rubroshorea</taxon>
    </lineage>
</organism>
<accession>A0AAV5KG70</accession>
<protein>
    <submittedName>
        <fullName evidence="2">Uncharacterized protein</fullName>
    </submittedName>
</protein>
<evidence type="ECO:0000256" key="1">
    <source>
        <dbReference type="SAM" id="Phobius"/>
    </source>
</evidence>
<proteinExistence type="predicted"/>
<keyword evidence="1" id="KW-0472">Membrane</keyword>
<feature type="transmembrane region" description="Helical" evidence="1">
    <location>
        <begin position="22"/>
        <end position="38"/>
    </location>
</feature>
<reference evidence="2 3" key="1">
    <citation type="journal article" date="2021" name="Commun. Biol.">
        <title>The genome of Shorea leprosula (Dipterocarpaceae) highlights the ecological relevance of drought in aseasonal tropical rainforests.</title>
        <authorList>
            <person name="Ng K.K.S."/>
            <person name="Kobayashi M.J."/>
            <person name="Fawcett J.A."/>
            <person name="Hatakeyama M."/>
            <person name="Paape T."/>
            <person name="Ng C.H."/>
            <person name="Ang C.C."/>
            <person name="Tnah L.H."/>
            <person name="Lee C.T."/>
            <person name="Nishiyama T."/>
            <person name="Sese J."/>
            <person name="O'Brien M.J."/>
            <person name="Copetti D."/>
            <person name="Mohd Noor M.I."/>
            <person name="Ong R.C."/>
            <person name="Putra M."/>
            <person name="Sireger I.Z."/>
            <person name="Indrioko S."/>
            <person name="Kosugi Y."/>
            <person name="Izuno A."/>
            <person name="Isagi Y."/>
            <person name="Lee S.L."/>
            <person name="Shimizu K.K."/>
        </authorList>
    </citation>
    <scope>NUCLEOTIDE SEQUENCE [LARGE SCALE GENOMIC DNA]</scope>
    <source>
        <strain evidence="2">214</strain>
    </source>
</reference>
<sequence>MGLLCLSCRVFSQISGRVHNGTFSAFLCSICGLLALFSR</sequence>
<evidence type="ECO:0000313" key="2">
    <source>
        <dbReference type="EMBL" id="GKV23540.1"/>
    </source>
</evidence>
<dbReference type="Proteomes" id="UP001054252">
    <property type="component" value="Unassembled WGS sequence"/>
</dbReference>
<dbReference type="EMBL" id="BPVZ01000063">
    <property type="protein sequence ID" value="GKV23540.1"/>
    <property type="molecule type" value="Genomic_DNA"/>
</dbReference>
<keyword evidence="1" id="KW-0812">Transmembrane</keyword>
<name>A0AAV5KG70_9ROSI</name>
<evidence type="ECO:0000313" key="3">
    <source>
        <dbReference type="Proteomes" id="UP001054252"/>
    </source>
</evidence>
<dbReference type="AlphaFoldDB" id="A0AAV5KG70"/>
<keyword evidence="1" id="KW-1133">Transmembrane helix</keyword>
<comment type="caution">
    <text evidence="2">The sequence shown here is derived from an EMBL/GenBank/DDBJ whole genome shotgun (WGS) entry which is preliminary data.</text>
</comment>
<keyword evidence="3" id="KW-1185">Reference proteome</keyword>